<accession>A0ABQ6GD90</accession>
<feature type="domain" description="Pyrroline-5-carboxylate reductase catalytic N-terminal" evidence="4">
    <location>
        <begin position="17"/>
        <end position="116"/>
    </location>
</feature>
<evidence type="ECO:0000256" key="3">
    <source>
        <dbReference type="NCBIfam" id="TIGR00112"/>
    </source>
</evidence>
<comment type="catalytic activity">
    <reaction evidence="2">
        <text>L-proline + NAD(+) = (S)-1-pyrroline-5-carboxylate + NADH + 2 H(+)</text>
        <dbReference type="Rhea" id="RHEA:14105"/>
        <dbReference type="ChEBI" id="CHEBI:15378"/>
        <dbReference type="ChEBI" id="CHEBI:17388"/>
        <dbReference type="ChEBI" id="CHEBI:57540"/>
        <dbReference type="ChEBI" id="CHEBI:57945"/>
        <dbReference type="ChEBI" id="CHEBI:60039"/>
        <dbReference type="EC" id="1.5.1.2"/>
    </reaction>
</comment>
<comment type="caution">
    <text evidence="6">The sequence shown here is derived from an EMBL/GenBank/DDBJ whole genome shotgun (WGS) entry which is preliminary data.</text>
</comment>
<dbReference type="Gene3D" id="1.10.3730.10">
    <property type="entry name" value="ProC C-terminal domain-like"/>
    <property type="match status" value="1"/>
</dbReference>
<keyword evidence="2" id="KW-0641">Proline biosynthesis</keyword>
<keyword evidence="2" id="KW-0560">Oxidoreductase</keyword>
<keyword evidence="2" id="KW-0028">Amino-acid biosynthesis</keyword>
<protein>
    <recommendedName>
        <fullName evidence="2 3">Pyrroline-5-carboxylate reductase</fullName>
        <shortName evidence="2">P5C reductase</shortName>
        <shortName evidence="2">P5CR</shortName>
        <ecNumber evidence="2 3">1.5.1.2</ecNumber>
    </recommendedName>
    <alternativeName>
        <fullName evidence="2">PCA reductase</fullName>
    </alternativeName>
</protein>
<dbReference type="PANTHER" id="PTHR11645:SF49">
    <property type="entry name" value="PYRROLINE-5-CARBOXYLATE REDUCTASE 1"/>
    <property type="match status" value="1"/>
</dbReference>
<evidence type="ECO:0000259" key="4">
    <source>
        <dbReference type="Pfam" id="PF03807"/>
    </source>
</evidence>
<name>A0ABQ6GD90_9BACL</name>
<dbReference type="Proteomes" id="UP001157114">
    <property type="component" value="Unassembled WGS sequence"/>
</dbReference>
<evidence type="ECO:0000256" key="1">
    <source>
        <dbReference type="ARBA" id="ARBA00005525"/>
    </source>
</evidence>
<dbReference type="NCBIfam" id="TIGR00112">
    <property type="entry name" value="proC"/>
    <property type="match status" value="1"/>
</dbReference>
<dbReference type="Pfam" id="PF03807">
    <property type="entry name" value="F420_oxidored"/>
    <property type="match status" value="1"/>
</dbReference>
<dbReference type="EMBL" id="BSSQ01000014">
    <property type="protein sequence ID" value="GLX68914.1"/>
    <property type="molecule type" value="Genomic_DNA"/>
</dbReference>
<keyword evidence="2" id="KW-0521">NADP</keyword>
<dbReference type="InterPro" id="IPR008927">
    <property type="entry name" value="6-PGluconate_DH-like_C_sf"/>
</dbReference>
<evidence type="ECO:0000313" key="6">
    <source>
        <dbReference type="EMBL" id="GLX68914.1"/>
    </source>
</evidence>
<organism evidence="6 7">
    <name type="scientific">Paenibacillus glycanilyticus</name>
    <dbReference type="NCBI Taxonomy" id="126569"/>
    <lineage>
        <taxon>Bacteria</taxon>
        <taxon>Bacillati</taxon>
        <taxon>Bacillota</taxon>
        <taxon>Bacilli</taxon>
        <taxon>Bacillales</taxon>
        <taxon>Paenibacillaceae</taxon>
        <taxon>Paenibacillus</taxon>
    </lineage>
</organism>
<dbReference type="HAMAP" id="MF_01925">
    <property type="entry name" value="P5C_reductase"/>
    <property type="match status" value="1"/>
</dbReference>
<dbReference type="InterPro" id="IPR036291">
    <property type="entry name" value="NAD(P)-bd_dom_sf"/>
</dbReference>
<dbReference type="PANTHER" id="PTHR11645">
    <property type="entry name" value="PYRROLINE-5-CARBOXYLATE REDUCTASE"/>
    <property type="match status" value="1"/>
</dbReference>
<comment type="pathway">
    <text evidence="2">Amino-acid biosynthesis; L-proline biosynthesis; L-proline from L-glutamate 5-semialdehyde: step 1/1.</text>
</comment>
<keyword evidence="7" id="KW-1185">Reference proteome</keyword>
<dbReference type="EC" id="1.5.1.2" evidence="2 3"/>
<dbReference type="PIRSF" id="PIRSF000193">
    <property type="entry name" value="Pyrrol-5-carb_rd"/>
    <property type="match status" value="1"/>
</dbReference>
<evidence type="ECO:0000259" key="5">
    <source>
        <dbReference type="Pfam" id="PF14748"/>
    </source>
</evidence>
<evidence type="ECO:0000313" key="7">
    <source>
        <dbReference type="Proteomes" id="UP001157114"/>
    </source>
</evidence>
<evidence type="ECO:0000256" key="2">
    <source>
        <dbReference type="HAMAP-Rule" id="MF_01925"/>
    </source>
</evidence>
<feature type="domain" description="Pyrroline-5-carboxylate reductase dimerisation" evidence="5">
    <location>
        <begin position="179"/>
        <end position="282"/>
    </location>
</feature>
<dbReference type="Gene3D" id="3.40.50.720">
    <property type="entry name" value="NAD(P)-binding Rossmann-like Domain"/>
    <property type="match status" value="1"/>
</dbReference>
<dbReference type="InterPro" id="IPR000304">
    <property type="entry name" value="Pyrroline-COOH_reductase"/>
</dbReference>
<comment type="subcellular location">
    <subcellularLocation>
        <location evidence="2">Cytoplasm</location>
    </subcellularLocation>
</comment>
<dbReference type="InterPro" id="IPR029036">
    <property type="entry name" value="P5CR_dimer"/>
</dbReference>
<dbReference type="InterPro" id="IPR028939">
    <property type="entry name" value="P5C_Rdtase_cat_N"/>
</dbReference>
<keyword evidence="2" id="KW-0963">Cytoplasm</keyword>
<dbReference type="SUPFAM" id="SSF48179">
    <property type="entry name" value="6-phosphogluconate dehydrogenase C-terminal domain-like"/>
    <property type="match status" value="1"/>
</dbReference>
<gene>
    <name evidence="2 6" type="primary">proC</name>
    <name evidence="6" type="ORF">MU1_32590</name>
</gene>
<comment type="similarity">
    <text evidence="1 2">Belongs to the pyrroline-5-carboxylate reductase family.</text>
</comment>
<dbReference type="RefSeq" id="WP_284239705.1">
    <property type="nucleotide sequence ID" value="NZ_BSSQ01000014.1"/>
</dbReference>
<proteinExistence type="inferred from homology"/>
<sequence>MLSMEQTNARVNVEALKICFYGAGSMAEAIVRGLINQKLTKPEQISMLNRQNADRLNELSERYGVQTVLNGSTNEQFIEDADILFLAMKPKDAVSAISSIKHLVKDNQLIVSVIAGLSIASMERVLGKSAAIVRSMPNTSSTIGLGVTGISYSESVTDEQRKLAETMFASIGINAVVDESLQDSIVGVSGSGPAYVYFFMEAMMEAAEKLGLQADQAKQLIIQTVLGAAEMVRATGEEPAELRRKVTSPNGTTQAAIESMTESGLTEAVVRGMMRSAERAGEIGADIERSTLA</sequence>
<dbReference type="SUPFAM" id="SSF51735">
    <property type="entry name" value="NAD(P)-binding Rossmann-fold domains"/>
    <property type="match status" value="1"/>
</dbReference>
<comment type="function">
    <text evidence="2">Catalyzes the reduction of 1-pyrroline-5-carboxylate (PCA) to L-proline.</text>
</comment>
<dbReference type="Pfam" id="PF14748">
    <property type="entry name" value="P5CR_dimer"/>
    <property type="match status" value="1"/>
</dbReference>
<reference evidence="6 7" key="1">
    <citation type="submission" date="2023-03" db="EMBL/GenBank/DDBJ databases">
        <title>Draft genome sequence of the bacteria which degrade cell wall of Tricholomamatutake.</title>
        <authorList>
            <person name="Konishi Y."/>
            <person name="Fukuta Y."/>
            <person name="Shirasaka N."/>
        </authorList>
    </citation>
    <scope>NUCLEOTIDE SEQUENCE [LARGE SCALE GENOMIC DNA]</scope>
    <source>
        <strain evidence="7">mu1</strain>
    </source>
</reference>
<comment type="catalytic activity">
    <reaction evidence="2">
        <text>L-proline + NADP(+) = (S)-1-pyrroline-5-carboxylate + NADPH + 2 H(+)</text>
        <dbReference type="Rhea" id="RHEA:14109"/>
        <dbReference type="ChEBI" id="CHEBI:15378"/>
        <dbReference type="ChEBI" id="CHEBI:17388"/>
        <dbReference type="ChEBI" id="CHEBI:57783"/>
        <dbReference type="ChEBI" id="CHEBI:58349"/>
        <dbReference type="ChEBI" id="CHEBI:60039"/>
        <dbReference type="EC" id="1.5.1.2"/>
    </reaction>
</comment>